<sequence length="535" mass="60703">MIPALIFSFLLPLSFGLLTRHFPWSTIKNPDFTYETKYFWTRVDHFSFVNDEKFLIRYLINNESFTPGGPILFYTGNEGPIETFAENSGFIWKLSRELNASVVFAEHRYYGTSLPFGNNSFKDRRHFGYLTAEQTLADYVLLINQLKANYSCFASSPVIAFGGSYGGMLSAWIRQKYPNQIAGAIASSAPVWLFPGLSDCNGFSMTITNSFLKYGGENCVKNIQLSWSNIVDIGQSVDGKELLTHMFNICTPLTDVQNIIDYLSDFLGIISMVNYPYPASLILALPEWPVKYLCTNLSEYDPQQPVVTRISLLAKAVLSLTNYTGNQTCLDISMNLPNVDVNGWDLQACMEMVTPTCASGPVNIMPPSNWDLKTYSIYCQNRFGVSPRVEWPKVEFWSKSVYTVTNIIFSNGEIDPWSAFSITNNSYVPFATVINMSDAAHHLDLRTPNSADPQSVVEAREIEKQKIIQWIKEWNLKSLSNVYFLLILKSDVKSKGTFILLNLMREWRSFPKIVVFRALFKSISLYIVHIFLSIS</sequence>
<dbReference type="FunCoup" id="G4VF49">
    <property type="interactions" value="664"/>
</dbReference>
<keyword evidence="2" id="KW-0645">Protease</keyword>
<dbReference type="AlphaFoldDB" id="G4VF49"/>
<dbReference type="PANTHER" id="PTHR11010:SF38">
    <property type="entry name" value="LYSOSOMAL PRO-X CARBOXYPEPTIDASE"/>
    <property type="match status" value="1"/>
</dbReference>
<dbReference type="HOGENOM" id="CLU_020959_0_0_1"/>
<keyword evidence="3 6" id="KW-0732">Signal</keyword>
<protein>
    <submittedName>
        <fullName evidence="8">Lysosomal Pro-Xaa carboxypeptidase (S28 family)</fullName>
    </submittedName>
</protein>
<dbReference type="ExpressionAtlas" id="G4VF49">
    <property type="expression patterns" value="baseline"/>
</dbReference>
<dbReference type="InterPro" id="IPR029058">
    <property type="entry name" value="AB_hydrolase_fold"/>
</dbReference>
<dbReference type="GO" id="GO:0006508">
    <property type="term" value="P:proteolysis"/>
    <property type="evidence" value="ECO:0007669"/>
    <property type="project" value="UniProtKB-KW"/>
</dbReference>
<feature type="chain" id="PRO_5040255412" evidence="6">
    <location>
        <begin position="17"/>
        <end position="535"/>
    </location>
</feature>
<dbReference type="GO" id="GO:0070008">
    <property type="term" value="F:serine-type exopeptidase activity"/>
    <property type="evidence" value="ECO:0007669"/>
    <property type="project" value="InterPro"/>
</dbReference>
<accession>G4VF49</accession>
<feature type="signal peptide" evidence="6">
    <location>
        <begin position="1"/>
        <end position="16"/>
    </location>
</feature>
<dbReference type="GO" id="GO:0008239">
    <property type="term" value="F:dipeptidyl-peptidase activity"/>
    <property type="evidence" value="ECO:0007669"/>
    <property type="project" value="TreeGrafter"/>
</dbReference>
<dbReference type="InParanoid" id="G4VF49"/>
<reference evidence="7" key="1">
    <citation type="journal article" date="2012" name="PLoS Negl. Trop. Dis.">
        <title>A systematically improved high quality genome and transcriptome of the human blood fluke Schistosoma mansoni.</title>
        <authorList>
            <person name="Protasio A.V."/>
            <person name="Tsai I.J."/>
            <person name="Babbage A."/>
            <person name="Nichol S."/>
            <person name="Hunt M."/>
            <person name="Aslett M.A."/>
            <person name="De Silva N."/>
            <person name="Velarde G.S."/>
            <person name="Anderson T.J."/>
            <person name="Clark R.C."/>
            <person name="Davidson C."/>
            <person name="Dillon G.P."/>
            <person name="Holroyd N.E."/>
            <person name="LoVerde P.T."/>
            <person name="Lloyd C."/>
            <person name="McQuillan J."/>
            <person name="Oliveira G."/>
            <person name="Otto T.D."/>
            <person name="Parker-Manuel S.J."/>
            <person name="Quail M.A."/>
            <person name="Wilson R.A."/>
            <person name="Zerlotini A."/>
            <person name="Dunne D.W."/>
            <person name="Berriman M."/>
        </authorList>
    </citation>
    <scope>NUCLEOTIDE SEQUENCE [LARGE SCALE GENOMIC DNA]</scope>
    <source>
        <strain evidence="7">Puerto Rican</strain>
    </source>
</reference>
<dbReference type="InterPro" id="IPR008758">
    <property type="entry name" value="Peptidase_S28"/>
</dbReference>
<keyword evidence="7" id="KW-1185">Reference proteome</keyword>
<keyword evidence="5" id="KW-0325">Glycoprotein</keyword>
<dbReference type="eggNOG" id="KOG2183">
    <property type="taxonomic scope" value="Eukaryota"/>
</dbReference>
<dbReference type="Pfam" id="PF05577">
    <property type="entry name" value="Peptidase_S28"/>
    <property type="match status" value="1"/>
</dbReference>
<reference evidence="8" key="2">
    <citation type="submission" date="2019-11" db="UniProtKB">
        <authorList>
            <consortium name="WormBaseParasite"/>
        </authorList>
    </citation>
    <scope>IDENTIFICATION</scope>
    <source>
        <strain evidence="8">Puerto Rican</strain>
    </source>
</reference>
<evidence type="ECO:0000313" key="8">
    <source>
        <dbReference type="WBParaSite" id="Smp_002600.2"/>
    </source>
</evidence>
<dbReference type="Gene3D" id="1.20.120.980">
    <property type="entry name" value="Serine carboxypeptidase S28, SKS domain"/>
    <property type="match status" value="1"/>
</dbReference>
<evidence type="ECO:0000256" key="2">
    <source>
        <dbReference type="ARBA" id="ARBA00022670"/>
    </source>
</evidence>
<dbReference type="PANTHER" id="PTHR11010">
    <property type="entry name" value="PROTEASE S28 PRO-X CARBOXYPEPTIDASE-RELATED"/>
    <property type="match status" value="1"/>
</dbReference>
<evidence type="ECO:0000256" key="4">
    <source>
        <dbReference type="ARBA" id="ARBA00022801"/>
    </source>
</evidence>
<dbReference type="WBParaSite" id="Smp_002600.2">
    <property type="protein sequence ID" value="Smp_002600.2"/>
    <property type="gene ID" value="Smp_002600"/>
</dbReference>
<proteinExistence type="inferred from homology"/>
<evidence type="ECO:0000313" key="7">
    <source>
        <dbReference type="Proteomes" id="UP000008854"/>
    </source>
</evidence>
<evidence type="ECO:0000256" key="3">
    <source>
        <dbReference type="ARBA" id="ARBA00022729"/>
    </source>
</evidence>
<dbReference type="Gene3D" id="3.40.50.1820">
    <property type="entry name" value="alpha/beta hydrolase"/>
    <property type="match status" value="1"/>
</dbReference>
<evidence type="ECO:0000256" key="6">
    <source>
        <dbReference type="SAM" id="SignalP"/>
    </source>
</evidence>
<dbReference type="Proteomes" id="UP000008854">
    <property type="component" value="Unassembled WGS sequence"/>
</dbReference>
<keyword evidence="4" id="KW-0378">Hydrolase</keyword>
<dbReference type="InterPro" id="IPR042269">
    <property type="entry name" value="Ser_carbopepase_S28_SKS"/>
</dbReference>
<organism evidence="7 8">
    <name type="scientific">Schistosoma mansoni</name>
    <name type="common">Blood fluke</name>
    <dbReference type="NCBI Taxonomy" id="6183"/>
    <lineage>
        <taxon>Eukaryota</taxon>
        <taxon>Metazoa</taxon>
        <taxon>Spiralia</taxon>
        <taxon>Lophotrochozoa</taxon>
        <taxon>Platyhelminthes</taxon>
        <taxon>Trematoda</taxon>
        <taxon>Digenea</taxon>
        <taxon>Strigeidida</taxon>
        <taxon>Schistosomatoidea</taxon>
        <taxon>Schistosomatidae</taxon>
        <taxon>Schistosoma</taxon>
    </lineage>
</organism>
<dbReference type="MEROPS" id="S28.001"/>
<dbReference type="SUPFAM" id="SSF53474">
    <property type="entry name" value="alpha/beta-Hydrolases"/>
    <property type="match status" value="1"/>
</dbReference>
<dbReference type="PhylomeDB" id="G4VF49"/>
<evidence type="ECO:0000256" key="1">
    <source>
        <dbReference type="ARBA" id="ARBA00011079"/>
    </source>
</evidence>
<name>G4VF49_SCHMA</name>
<evidence type="ECO:0000256" key="5">
    <source>
        <dbReference type="ARBA" id="ARBA00023180"/>
    </source>
</evidence>
<comment type="similarity">
    <text evidence="1">Belongs to the peptidase S28 family.</text>
</comment>